<evidence type="ECO:0000313" key="3">
    <source>
        <dbReference type="Proteomes" id="UP001597502"/>
    </source>
</evidence>
<organism evidence="2 3">
    <name type="scientific">Lentibacillus juripiscarius</name>
    <dbReference type="NCBI Taxonomy" id="257446"/>
    <lineage>
        <taxon>Bacteria</taxon>
        <taxon>Bacillati</taxon>
        <taxon>Bacillota</taxon>
        <taxon>Bacilli</taxon>
        <taxon>Bacillales</taxon>
        <taxon>Bacillaceae</taxon>
        <taxon>Lentibacillus</taxon>
    </lineage>
</organism>
<protein>
    <submittedName>
        <fullName evidence="2">Uncharacterized protein</fullName>
    </submittedName>
</protein>
<accession>A0ABW5V5P9</accession>
<reference evidence="3" key="1">
    <citation type="journal article" date="2019" name="Int. J. Syst. Evol. Microbiol.">
        <title>The Global Catalogue of Microorganisms (GCM) 10K type strain sequencing project: providing services to taxonomists for standard genome sequencing and annotation.</title>
        <authorList>
            <consortium name="The Broad Institute Genomics Platform"/>
            <consortium name="The Broad Institute Genome Sequencing Center for Infectious Disease"/>
            <person name="Wu L."/>
            <person name="Ma J."/>
        </authorList>
    </citation>
    <scope>NUCLEOTIDE SEQUENCE [LARGE SCALE GENOMIC DNA]</scope>
    <source>
        <strain evidence="3">TISTR 1535</strain>
    </source>
</reference>
<evidence type="ECO:0000313" key="2">
    <source>
        <dbReference type="EMBL" id="MFD2760618.1"/>
    </source>
</evidence>
<dbReference type="EMBL" id="JBHUNA010000010">
    <property type="protein sequence ID" value="MFD2760618.1"/>
    <property type="molecule type" value="Genomic_DNA"/>
</dbReference>
<keyword evidence="1" id="KW-1133">Transmembrane helix</keyword>
<keyword evidence="1" id="KW-0472">Membrane</keyword>
<keyword evidence="3" id="KW-1185">Reference proteome</keyword>
<name>A0ABW5V5P9_9BACI</name>
<gene>
    <name evidence="2" type="ORF">ACFSUO_06475</name>
</gene>
<sequence length="67" mass="7474">MQRTRKNTVLKAIGLSLLFTIIAFLVVDNPKPNTAVYLLVGWIVSFAAICIISLITSRAHKKFLKES</sequence>
<dbReference type="Proteomes" id="UP001597502">
    <property type="component" value="Unassembled WGS sequence"/>
</dbReference>
<proteinExistence type="predicted"/>
<dbReference type="RefSeq" id="WP_382392294.1">
    <property type="nucleotide sequence ID" value="NZ_JBHUNA010000010.1"/>
</dbReference>
<feature type="transmembrane region" description="Helical" evidence="1">
    <location>
        <begin position="35"/>
        <end position="55"/>
    </location>
</feature>
<feature type="transmembrane region" description="Helical" evidence="1">
    <location>
        <begin position="12"/>
        <end position="29"/>
    </location>
</feature>
<keyword evidence="1" id="KW-0812">Transmembrane</keyword>
<comment type="caution">
    <text evidence="2">The sequence shown here is derived from an EMBL/GenBank/DDBJ whole genome shotgun (WGS) entry which is preliminary data.</text>
</comment>
<evidence type="ECO:0000256" key="1">
    <source>
        <dbReference type="SAM" id="Phobius"/>
    </source>
</evidence>